<accession>A0ABM8YYM5</accession>
<gene>
    <name evidence="4 7" type="primary">ycgR</name>
    <name evidence="7" type="ORF">NTG6680_1418</name>
</gene>
<organism evidence="7 8">
    <name type="scientific">Candidatus Nitrotoga arctica</name>
    <dbReference type="NCBI Taxonomy" id="453162"/>
    <lineage>
        <taxon>Bacteria</taxon>
        <taxon>Pseudomonadati</taxon>
        <taxon>Pseudomonadota</taxon>
        <taxon>Betaproteobacteria</taxon>
        <taxon>Nitrosomonadales</taxon>
        <taxon>Gallionellaceae</taxon>
        <taxon>Candidatus Nitrotoga</taxon>
    </lineage>
</organism>
<evidence type="ECO:0000256" key="4">
    <source>
        <dbReference type="HAMAP-Rule" id="MF_01457"/>
    </source>
</evidence>
<comment type="subcellular location">
    <subcellularLocation>
        <location evidence="4">Bacterial flagellum basal body</location>
    </subcellularLocation>
</comment>
<dbReference type="Gene3D" id="2.30.110.10">
    <property type="entry name" value="Electron Transport, Fmn-binding Protein, Chain A"/>
    <property type="match status" value="1"/>
</dbReference>
<feature type="domain" description="Type III secretion system flagellar brake protein YcgR PilZN" evidence="6">
    <location>
        <begin position="22"/>
        <end position="125"/>
    </location>
</feature>
<protein>
    <recommendedName>
        <fullName evidence="4">Flagellar brake protein YcgR</fullName>
    </recommendedName>
    <alternativeName>
        <fullName evidence="4">Cyclic di-GMP binding protein YcgR</fullName>
    </alternativeName>
</protein>
<dbReference type="EMBL" id="OU912926">
    <property type="protein sequence ID" value="CAG9932671.1"/>
    <property type="molecule type" value="Genomic_DNA"/>
</dbReference>
<keyword evidence="3 4" id="KW-0975">Bacterial flagellum</keyword>
<reference evidence="7 8" key="1">
    <citation type="submission" date="2021-10" db="EMBL/GenBank/DDBJ databases">
        <authorList>
            <person name="Koch H."/>
        </authorList>
    </citation>
    <scope>NUCLEOTIDE SEQUENCE [LARGE SCALE GENOMIC DNA]</scope>
    <source>
        <strain evidence="7">6680</strain>
    </source>
</reference>
<keyword evidence="7" id="KW-0282">Flagellum</keyword>
<dbReference type="Gene3D" id="2.40.10.220">
    <property type="entry name" value="predicted glycosyltransferase like domains"/>
    <property type="match status" value="1"/>
</dbReference>
<comment type="function">
    <text evidence="4">Acts as a flagellar brake, regulating swimming and swarming in a bis-(3'-5') cyclic diguanylic acid (c-di-GMP)-dependent manner. Binds 1 c-di-GMP dimer per subunit. Increasing levels of c-di-GMP lead to decreased motility.</text>
</comment>
<sequence length="253" mass="28787">MAKEKEIPLKIELISDGEDSEFRIHSNKEIQSILRGIVKSSSLAALYYDDENDFILTKLLGIDEQNVWLDISLREADNRRILPSHKIIFVSSYLQVKVQFVAHQIENALFKNKEAFFLPMPNSLLYLQRRDYFRLIVPVKKPLICVIPAKSDAPTLKSSPTIMDISVGGVALECQESDTEFQPGKVYSVCHIHLPNIGMLTATILVKNIFIITMHNGEVKKRAGCKFLHLNGTMAIMLQRYLTNLQSQNLSQR</sequence>
<keyword evidence="2 4" id="KW-0547">Nucleotide-binding</keyword>
<dbReference type="RefSeq" id="WP_239796566.1">
    <property type="nucleotide sequence ID" value="NZ_OU912926.1"/>
</dbReference>
<name>A0ABM8YYM5_9PROT</name>
<keyword evidence="7" id="KW-0966">Cell projection</keyword>
<dbReference type="InterPro" id="IPR009875">
    <property type="entry name" value="PilZ_domain"/>
</dbReference>
<dbReference type="InterPro" id="IPR012349">
    <property type="entry name" value="Split_barrel_FMN-bd"/>
</dbReference>
<dbReference type="Pfam" id="PF07317">
    <property type="entry name" value="PilZN"/>
    <property type="match status" value="1"/>
</dbReference>
<evidence type="ECO:0000259" key="6">
    <source>
        <dbReference type="Pfam" id="PF07317"/>
    </source>
</evidence>
<dbReference type="Pfam" id="PF07238">
    <property type="entry name" value="PilZ"/>
    <property type="match status" value="1"/>
</dbReference>
<evidence type="ECO:0000256" key="3">
    <source>
        <dbReference type="ARBA" id="ARBA00023143"/>
    </source>
</evidence>
<dbReference type="InterPro" id="IPR009926">
    <property type="entry name" value="T3SS_YcgR_PilZN"/>
</dbReference>
<keyword evidence="1 4" id="KW-0973">c-di-GMP</keyword>
<keyword evidence="7" id="KW-0969">Cilium</keyword>
<dbReference type="InterPro" id="IPR023787">
    <property type="entry name" value="T3SS_YcgR"/>
</dbReference>
<evidence type="ECO:0000259" key="5">
    <source>
        <dbReference type="Pfam" id="PF07238"/>
    </source>
</evidence>
<keyword evidence="8" id="KW-1185">Reference proteome</keyword>
<evidence type="ECO:0000256" key="2">
    <source>
        <dbReference type="ARBA" id="ARBA00022741"/>
    </source>
</evidence>
<feature type="domain" description="PilZ" evidence="5">
    <location>
        <begin position="128"/>
        <end position="243"/>
    </location>
</feature>
<evidence type="ECO:0000256" key="1">
    <source>
        <dbReference type="ARBA" id="ARBA00022636"/>
    </source>
</evidence>
<evidence type="ECO:0000313" key="8">
    <source>
        <dbReference type="Proteomes" id="UP000839052"/>
    </source>
</evidence>
<proteinExistence type="inferred from homology"/>
<comment type="similarity">
    <text evidence="4">Belongs to the YcgR family.</text>
</comment>
<dbReference type="Proteomes" id="UP000839052">
    <property type="component" value="Chromosome"/>
</dbReference>
<evidence type="ECO:0000313" key="7">
    <source>
        <dbReference type="EMBL" id="CAG9932671.1"/>
    </source>
</evidence>
<comment type="subunit">
    <text evidence="4">Monomer. Interacts with the flagellar basal bodies.</text>
</comment>
<dbReference type="HAMAP" id="MF_01457">
    <property type="entry name" value="YcgR"/>
    <property type="match status" value="1"/>
</dbReference>